<proteinExistence type="predicted"/>
<reference evidence="5" key="1">
    <citation type="submission" date="2025-08" db="UniProtKB">
        <authorList>
            <consortium name="RefSeq"/>
        </authorList>
    </citation>
    <scope>IDENTIFICATION</scope>
</reference>
<dbReference type="GO" id="GO:0005737">
    <property type="term" value="C:cytoplasm"/>
    <property type="evidence" value="ECO:0000318"/>
    <property type="project" value="GO_Central"/>
</dbReference>
<evidence type="ECO:0000256" key="1">
    <source>
        <dbReference type="ARBA" id="ARBA00022737"/>
    </source>
</evidence>
<evidence type="ECO:0000256" key="2">
    <source>
        <dbReference type="SAM" id="MobiDB-lite"/>
    </source>
</evidence>
<accession>A0A1U7ZM12</accession>
<sequence length="329" mass="36670">MSRPQVTITLGRSGQVVKRPGSVPDNTRSDYVPSSGSKRSIRERLGSNVDSPMLYGSQSKNKRQRNENNKWSPTTDDMAGARVSRDDLRFKLMQKNMSRRPRSGSDERNMDLRERLSKTSQYAMAVDSQYGMPEPKPTNPLRRIPPTRSADDLLHMGSLRKSYSSWTLDGLRRRSPDRILGTSRGLSPPVPMDGLRQVPSVRPIDASRSSTYVSKDILDSRSMGRGPLMAKPNLPLDATKPVARLPPPNGIMQKSSYTGEEPLTVASLLHSLGLGKYAIIFQAEEVDMTALKQMGDNDLKELGIPMRTILTKNDLWLLLSFGLVVVEFT</sequence>
<organism evidence="4 5">
    <name type="scientific">Nelumbo nucifera</name>
    <name type="common">Sacred lotus</name>
    <dbReference type="NCBI Taxonomy" id="4432"/>
    <lineage>
        <taxon>Eukaryota</taxon>
        <taxon>Viridiplantae</taxon>
        <taxon>Streptophyta</taxon>
        <taxon>Embryophyta</taxon>
        <taxon>Tracheophyta</taxon>
        <taxon>Spermatophyta</taxon>
        <taxon>Magnoliopsida</taxon>
        <taxon>Proteales</taxon>
        <taxon>Nelumbonaceae</taxon>
        <taxon>Nelumbo</taxon>
    </lineage>
</organism>
<evidence type="ECO:0000313" key="5">
    <source>
        <dbReference type="RefSeq" id="XP_010255111.1"/>
    </source>
</evidence>
<feature type="region of interest" description="Disordered" evidence="2">
    <location>
        <begin position="224"/>
        <end position="245"/>
    </location>
</feature>
<feature type="compositionally biased region" description="Polar residues" evidence="2">
    <location>
        <begin position="1"/>
        <end position="12"/>
    </location>
</feature>
<dbReference type="Pfam" id="PF00536">
    <property type="entry name" value="SAM_1"/>
    <property type="match status" value="1"/>
</dbReference>
<dbReference type="Proteomes" id="UP000189703">
    <property type="component" value="Unplaced"/>
</dbReference>
<evidence type="ECO:0000259" key="3">
    <source>
        <dbReference type="Pfam" id="PF00536"/>
    </source>
</evidence>
<dbReference type="OrthoDB" id="76949at2759"/>
<dbReference type="GO" id="GO:0004620">
    <property type="term" value="F:phospholipase activity"/>
    <property type="evidence" value="ECO:0000318"/>
    <property type="project" value="GO_Central"/>
</dbReference>
<dbReference type="InterPro" id="IPR001660">
    <property type="entry name" value="SAM"/>
</dbReference>
<dbReference type="FunCoup" id="A0A1U7ZM12">
    <property type="interactions" value="2330"/>
</dbReference>
<dbReference type="eggNOG" id="KOG4374">
    <property type="taxonomic scope" value="Eukaryota"/>
</dbReference>
<protein>
    <submittedName>
        <fullName evidence="5">Uncharacterized protein LOC104595867 isoform X1</fullName>
    </submittedName>
</protein>
<dbReference type="AlphaFoldDB" id="A0A1U7ZM12"/>
<dbReference type="GeneID" id="104595867"/>
<dbReference type="InterPro" id="IPR013761">
    <property type="entry name" value="SAM/pointed_sf"/>
</dbReference>
<feature type="region of interest" description="Disordered" evidence="2">
    <location>
        <begin position="1"/>
        <end position="80"/>
    </location>
</feature>
<keyword evidence="1" id="KW-0677">Repeat</keyword>
<feature type="domain" description="SAM" evidence="3">
    <location>
        <begin position="263"/>
        <end position="304"/>
    </location>
</feature>
<dbReference type="PANTHER" id="PTHR10627">
    <property type="entry name" value="SCP160"/>
    <property type="match status" value="1"/>
</dbReference>
<dbReference type="KEGG" id="nnu:104595867"/>
<evidence type="ECO:0000313" key="4">
    <source>
        <dbReference type="Proteomes" id="UP000189703"/>
    </source>
</evidence>
<dbReference type="PANTHER" id="PTHR10627:SF74">
    <property type="entry name" value="OS08G0526500 PROTEIN"/>
    <property type="match status" value="1"/>
</dbReference>
<feature type="region of interest" description="Disordered" evidence="2">
    <location>
        <begin position="177"/>
        <end position="196"/>
    </location>
</feature>
<dbReference type="Gene3D" id="1.10.150.50">
    <property type="entry name" value="Transcription Factor, Ets-1"/>
    <property type="match status" value="1"/>
</dbReference>
<dbReference type="OMA" id="GRMISHP"/>
<dbReference type="SUPFAM" id="SSF47769">
    <property type="entry name" value="SAM/Pointed domain"/>
    <property type="match status" value="1"/>
</dbReference>
<name>A0A1U7ZM12_NELNU</name>
<dbReference type="InParanoid" id="A0A1U7ZM12"/>
<dbReference type="RefSeq" id="XP_010255111.1">
    <property type="nucleotide sequence ID" value="XM_010256809.2"/>
</dbReference>
<gene>
    <name evidence="5" type="primary">LOC104595867</name>
</gene>
<keyword evidence="4" id="KW-1185">Reference proteome</keyword>